<evidence type="ECO:0000256" key="6">
    <source>
        <dbReference type="PIRSR" id="PIRSR000331-2"/>
    </source>
</evidence>
<gene>
    <name evidence="9" type="ORF">CCS01_04700</name>
</gene>
<evidence type="ECO:0000256" key="3">
    <source>
        <dbReference type="ARBA" id="ARBA00023002"/>
    </source>
</evidence>
<dbReference type="InterPro" id="IPR004925">
    <property type="entry name" value="HpaB/PvcC/4-BUDH"/>
</dbReference>
<name>A0A2S6NM70_RHOGL</name>
<dbReference type="InterPro" id="IPR046373">
    <property type="entry name" value="Acyl-CoA_Oxase/DH_mid-dom_sf"/>
</dbReference>
<dbReference type="RefSeq" id="WP_104517690.1">
    <property type="nucleotide sequence ID" value="NZ_NHRY01000055.1"/>
</dbReference>
<dbReference type="Proteomes" id="UP000239724">
    <property type="component" value="Unassembled WGS sequence"/>
</dbReference>
<keyword evidence="4" id="KW-0503">Monooxygenase</keyword>
<organism evidence="9 10">
    <name type="scientific">Rhodopila globiformis</name>
    <name type="common">Rhodopseudomonas globiformis</name>
    <dbReference type="NCBI Taxonomy" id="1071"/>
    <lineage>
        <taxon>Bacteria</taxon>
        <taxon>Pseudomonadati</taxon>
        <taxon>Pseudomonadota</taxon>
        <taxon>Alphaproteobacteria</taxon>
        <taxon>Acetobacterales</taxon>
        <taxon>Acetobacteraceae</taxon>
        <taxon>Rhodopila</taxon>
    </lineage>
</organism>
<dbReference type="Pfam" id="PF11794">
    <property type="entry name" value="HpaB_N"/>
    <property type="match status" value="1"/>
</dbReference>
<dbReference type="OrthoDB" id="7233724at2"/>
<dbReference type="FunFam" id="2.40.110.10:FF:000026">
    <property type="entry name" value="4-hydroxyphenylacetate 3-monooxygenase oxygenase component"/>
    <property type="match status" value="1"/>
</dbReference>
<dbReference type="InterPro" id="IPR024719">
    <property type="entry name" value="HpaB/PvcC/4-BUDH_C"/>
</dbReference>
<dbReference type="PIRSF" id="PIRSF000331">
    <property type="entry name" value="HpaA_HpaB"/>
    <property type="match status" value="1"/>
</dbReference>
<keyword evidence="10" id="KW-1185">Reference proteome</keyword>
<protein>
    <submittedName>
        <fullName evidence="9">Pyoverdin chromophore biosynthetic protein pvcC</fullName>
    </submittedName>
</protein>
<proteinExistence type="inferred from homology"/>
<keyword evidence="3" id="KW-0560">Oxidoreductase</keyword>
<dbReference type="SUPFAM" id="SSF47203">
    <property type="entry name" value="Acyl-CoA dehydrogenase C-terminal domain-like"/>
    <property type="match status" value="1"/>
</dbReference>
<comment type="caution">
    <text evidence="9">The sequence shown here is derived from an EMBL/GenBank/DDBJ whole genome shotgun (WGS) entry which is preliminary data.</text>
</comment>
<feature type="domain" description="HpaB/PvcC/4-BUDH N-terminal" evidence="8">
    <location>
        <begin position="15"/>
        <end position="280"/>
    </location>
</feature>
<dbReference type="EMBL" id="NHRY01000055">
    <property type="protein sequence ID" value="PPQ36665.1"/>
    <property type="molecule type" value="Genomic_DNA"/>
</dbReference>
<evidence type="ECO:0000256" key="4">
    <source>
        <dbReference type="ARBA" id="ARBA00023033"/>
    </source>
</evidence>
<dbReference type="PANTHER" id="PTHR36117">
    <property type="entry name" value="4-HYDROXYPHENYLACETATE 3-MONOOXYGENASE-RELATED"/>
    <property type="match status" value="1"/>
</dbReference>
<sequence>MRPEDVIADRRRPYTGAEYIESLRDSREVYFDGERVADVTTHPAFRNAIRSIARLYDALHDPKRHDVLTCPTDTGSGGYTHKFFRVPRSREDLVSAQAAIAEWSRMTYGWMGRTPDYKAAFSNTLGGNPDYYGPYADNARAWYRRAQETVPFMNHAIVNPPVDRHKPAEQSKDVFVCVQKEVDGGIIVSGAKVVATSAAFTHYNFMGQSSKTATEDLDMSLMFMVPISAPGLKLICRASYEYAARRVGTPFDYPLSSRFDENDAIFILDNVFIPWEDVFIYRDPARVLSFYPRSGFTQGFQFQGCTRFAVKLDFIVGLLAKALRCTGGDDARGNQVLLGEAVAWRNLFWSLSNAMAHNPNPWIGDAVLPDLKAGQAYRVFAPDAYPRIKDIVERTVTSGLIYLPSSARDFANPAIEPYLQQYVRGSYGIGHRERIKIMKLLWDCVGTEFGGRHELYERNYAGGWEDIRSQALTSAQKGGDMARMEALVEQCMAEYDETGWTDDTWS</sequence>
<evidence type="ECO:0000256" key="5">
    <source>
        <dbReference type="ARBA" id="ARBA00061227"/>
    </source>
</evidence>
<dbReference type="InterPro" id="IPR024674">
    <property type="entry name" value="HpaB/PvcC/4-BUDH_N"/>
</dbReference>
<keyword evidence="2 6" id="KW-0274">FAD</keyword>
<dbReference type="SUPFAM" id="SSF56645">
    <property type="entry name" value="Acyl-CoA dehydrogenase NM domain-like"/>
    <property type="match status" value="1"/>
</dbReference>
<dbReference type="InterPro" id="IPR009100">
    <property type="entry name" value="AcylCoA_DH/oxidase_NM_dom_sf"/>
</dbReference>
<dbReference type="Gene3D" id="1.10.3140.10">
    <property type="entry name" value="4-hydroxybutyryl-coa dehydratase, domain 1"/>
    <property type="match status" value="1"/>
</dbReference>
<feature type="binding site" evidence="6">
    <location>
        <begin position="155"/>
        <end position="157"/>
    </location>
    <ligand>
        <name>FAD</name>
        <dbReference type="ChEBI" id="CHEBI:57692"/>
    </ligand>
</feature>
<dbReference type="GO" id="GO:0016712">
    <property type="term" value="F:oxidoreductase activity, acting on paired donors, with incorporation or reduction of molecular oxygen, reduced flavin or flavoprotein as one donor, and incorporation of one atom of oxygen"/>
    <property type="evidence" value="ECO:0007669"/>
    <property type="project" value="UniProtKB-ARBA"/>
</dbReference>
<dbReference type="AlphaFoldDB" id="A0A2S6NM70"/>
<dbReference type="Gene3D" id="2.40.110.10">
    <property type="entry name" value="Butyryl-CoA Dehydrogenase, subunit A, domain 2"/>
    <property type="match status" value="1"/>
</dbReference>
<accession>A0A2S6NM70</accession>
<evidence type="ECO:0000256" key="2">
    <source>
        <dbReference type="ARBA" id="ARBA00022827"/>
    </source>
</evidence>
<feature type="domain" description="HpaB/PvcC/4-BUDH C-terminal" evidence="7">
    <location>
        <begin position="289"/>
        <end position="488"/>
    </location>
</feature>
<dbReference type="PIRSF" id="PIRSF500125">
    <property type="entry name" value="4_HPA_large"/>
    <property type="match status" value="1"/>
</dbReference>
<comment type="similarity">
    <text evidence="5">Belongs to the FADH(2)-utilizing monooxygenase family.</text>
</comment>
<dbReference type="InterPro" id="IPR036250">
    <property type="entry name" value="AcylCo_DH-like_C"/>
</dbReference>
<dbReference type="Pfam" id="PF03241">
    <property type="entry name" value="HpaB"/>
    <property type="match status" value="1"/>
</dbReference>
<evidence type="ECO:0000259" key="8">
    <source>
        <dbReference type="Pfam" id="PF11794"/>
    </source>
</evidence>
<dbReference type="GO" id="GO:0016627">
    <property type="term" value="F:oxidoreductase activity, acting on the CH-CH group of donors"/>
    <property type="evidence" value="ECO:0007669"/>
    <property type="project" value="InterPro"/>
</dbReference>
<reference evidence="9 10" key="1">
    <citation type="journal article" date="2018" name="Arch. Microbiol.">
        <title>New insights into the metabolic potential of the phototrophic purple bacterium Rhodopila globiformis DSM 161(T) from its draft genome sequence and evidence for a vanadium-dependent nitrogenase.</title>
        <authorList>
            <person name="Imhoff J.F."/>
            <person name="Rahn T."/>
            <person name="Kunzel S."/>
            <person name="Neulinger S.C."/>
        </authorList>
    </citation>
    <scope>NUCLEOTIDE SEQUENCE [LARGE SCALE GENOMIC DNA]</scope>
    <source>
        <strain evidence="9 10">DSM 161</strain>
    </source>
</reference>
<feature type="binding site" evidence="6">
    <location>
        <position position="196"/>
    </location>
    <ligand>
        <name>FAD</name>
        <dbReference type="ChEBI" id="CHEBI:57692"/>
    </ligand>
</feature>
<evidence type="ECO:0000313" key="10">
    <source>
        <dbReference type="Proteomes" id="UP000239724"/>
    </source>
</evidence>
<dbReference type="PANTHER" id="PTHR36117:SF3">
    <property type="entry name" value="4-HYDROXYPHENYLACETATE 3-MONOOXYGENASE-RELATED"/>
    <property type="match status" value="1"/>
</dbReference>
<evidence type="ECO:0000259" key="7">
    <source>
        <dbReference type="Pfam" id="PF03241"/>
    </source>
</evidence>
<keyword evidence="1" id="KW-0285">Flavoprotein</keyword>
<evidence type="ECO:0000313" key="9">
    <source>
        <dbReference type="EMBL" id="PPQ36665.1"/>
    </source>
</evidence>
<evidence type="ECO:0000256" key="1">
    <source>
        <dbReference type="ARBA" id="ARBA00022630"/>
    </source>
</evidence>
<dbReference type="Gene3D" id="1.20.140.10">
    <property type="entry name" value="Butyryl-CoA Dehydrogenase, subunit A, domain 3"/>
    <property type="match status" value="1"/>
</dbReference>
<dbReference type="FunFam" id="1.10.3140.10:FF:000001">
    <property type="entry name" value="4-hydroxyphenylacetate 3-monooxygenase oxygenase component"/>
    <property type="match status" value="1"/>
</dbReference>
<dbReference type="InterPro" id="IPR024677">
    <property type="entry name" value="HpaB/PvcC"/>
</dbReference>